<dbReference type="Pfam" id="PF01370">
    <property type="entry name" value="Epimerase"/>
    <property type="match status" value="1"/>
</dbReference>
<evidence type="ECO:0000259" key="3">
    <source>
        <dbReference type="Pfam" id="PF01370"/>
    </source>
</evidence>
<dbReference type="CDD" id="cd05227">
    <property type="entry name" value="AR_SDR_e"/>
    <property type="match status" value="1"/>
</dbReference>
<keyword evidence="1" id="KW-0560">Oxidoreductase</keyword>
<feature type="domain" description="NAD-dependent epimerase/dehydratase" evidence="3">
    <location>
        <begin position="1"/>
        <end position="240"/>
    </location>
</feature>
<accession>A0A916R4W6</accession>
<reference evidence="4" key="2">
    <citation type="submission" date="2020-09" db="EMBL/GenBank/DDBJ databases">
        <authorList>
            <person name="Sun Q."/>
            <person name="Zhou Y."/>
        </authorList>
    </citation>
    <scope>NUCLEOTIDE SEQUENCE</scope>
    <source>
        <strain evidence="4">CGMCC 1.15880</strain>
    </source>
</reference>
<dbReference type="EMBL" id="BMKA01000013">
    <property type="protein sequence ID" value="GGA34058.1"/>
    <property type="molecule type" value="Genomic_DNA"/>
</dbReference>
<organism evidence="4 5">
    <name type="scientific">Neptunicoccus cionae</name>
    <dbReference type="NCBI Taxonomy" id="2035344"/>
    <lineage>
        <taxon>Bacteria</taxon>
        <taxon>Pseudomonadati</taxon>
        <taxon>Pseudomonadota</taxon>
        <taxon>Alphaproteobacteria</taxon>
        <taxon>Rhodobacterales</taxon>
        <taxon>Paracoccaceae</taxon>
        <taxon>Neptunicoccus</taxon>
    </lineage>
</organism>
<comment type="similarity">
    <text evidence="2">Belongs to the NAD(P)-dependent epimerase/dehydratase family. Dihydroflavonol-4-reductase subfamily.</text>
</comment>
<dbReference type="PANTHER" id="PTHR10366:SF564">
    <property type="entry name" value="STEROL-4-ALPHA-CARBOXYLATE 3-DEHYDROGENASE, DECARBOXYLATING"/>
    <property type="match status" value="1"/>
</dbReference>
<dbReference type="InterPro" id="IPR001509">
    <property type="entry name" value="Epimerase_deHydtase"/>
</dbReference>
<dbReference type="AlphaFoldDB" id="A0A916R4W6"/>
<evidence type="ECO:0000313" key="5">
    <source>
        <dbReference type="Proteomes" id="UP000628017"/>
    </source>
</evidence>
<evidence type="ECO:0000256" key="2">
    <source>
        <dbReference type="ARBA" id="ARBA00023445"/>
    </source>
</evidence>
<keyword evidence="5" id="KW-1185">Reference proteome</keyword>
<proteinExistence type="inferred from homology"/>
<dbReference type="PANTHER" id="PTHR10366">
    <property type="entry name" value="NAD DEPENDENT EPIMERASE/DEHYDRATASE"/>
    <property type="match status" value="1"/>
</dbReference>
<name>A0A916R4W6_9RHOB</name>
<protein>
    <submittedName>
        <fullName evidence="4">Dihydroflavonol-4-reductase</fullName>
    </submittedName>
</protein>
<dbReference type="InterPro" id="IPR036291">
    <property type="entry name" value="NAD(P)-bd_dom_sf"/>
</dbReference>
<dbReference type="InterPro" id="IPR050425">
    <property type="entry name" value="NAD(P)_dehydrat-like"/>
</dbReference>
<evidence type="ECO:0000256" key="1">
    <source>
        <dbReference type="ARBA" id="ARBA00023002"/>
    </source>
</evidence>
<dbReference type="FunFam" id="3.40.50.720:FF:000336">
    <property type="entry name" value="Aldehyde reductase"/>
    <property type="match status" value="1"/>
</dbReference>
<dbReference type="Gene3D" id="3.40.50.720">
    <property type="entry name" value="NAD(P)-binding Rossmann-like Domain"/>
    <property type="match status" value="1"/>
</dbReference>
<comment type="caution">
    <text evidence="4">The sequence shown here is derived from an EMBL/GenBank/DDBJ whole genome shotgun (WGS) entry which is preliminary data.</text>
</comment>
<gene>
    <name evidence="4" type="ORF">GCM10011498_39030</name>
</gene>
<dbReference type="Proteomes" id="UP000628017">
    <property type="component" value="Unassembled WGS sequence"/>
</dbReference>
<reference evidence="4" key="1">
    <citation type="journal article" date="2014" name="Int. J. Syst. Evol. Microbiol.">
        <title>Complete genome sequence of Corynebacterium casei LMG S-19264T (=DSM 44701T), isolated from a smear-ripened cheese.</title>
        <authorList>
            <consortium name="US DOE Joint Genome Institute (JGI-PGF)"/>
            <person name="Walter F."/>
            <person name="Albersmeier A."/>
            <person name="Kalinowski J."/>
            <person name="Ruckert C."/>
        </authorList>
    </citation>
    <scope>NUCLEOTIDE SEQUENCE</scope>
    <source>
        <strain evidence="4">CGMCC 1.15880</strain>
    </source>
</reference>
<sequence length="336" mass="36739">MTGGSGFIAKHVILQLLNEGFEVRASVRTPSRGAEIMDAMVAHAKDTTDLESRLVFCTLDLNEDAGWDEALNGCQALIHTASPFPMAPPADEDDLMKPAVDGTLRALTAAQAAGVERVILTSSVAAIFNKRLAAGRSRYNETDWSEANSPLATPYSRSKTKAEKAAWNFVREYPEMKLTTINPSLVLGPPLDAKIGTSLRVVARMLSGKDPMVPNIGMAVVDVRDIALMHVRALQRPESAGSRFIGSERFMWMQDIALLLKAEYPDRKISTRLAPDWMMRLMGMFDKTIAGILPSLGQEIPLDNSAAAEVLGMEFIEARQAIKTSASYLIREHLVP</sequence>
<dbReference type="GO" id="GO:0016616">
    <property type="term" value="F:oxidoreductase activity, acting on the CH-OH group of donors, NAD or NADP as acceptor"/>
    <property type="evidence" value="ECO:0007669"/>
    <property type="project" value="TreeGrafter"/>
</dbReference>
<dbReference type="SUPFAM" id="SSF51735">
    <property type="entry name" value="NAD(P)-binding Rossmann-fold domains"/>
    <property type="match status" value="1"/>
</dbReference>
<evidence type="ECO:0000313" key="4">
    <source>
        <dbReference type="EMBL" id="GGA34058.1"/>
    </source>
</evidence>